<dbReference type="InterPro" id="IPR016185">
    <property type="entry name" value="PreATP-grasp_dom_sf"/>
</dbReference>
<dbReference type="HAMAP" id="MF_00047">
    <property type="entry name" value="Dala_Dala_lig"/>
    <property type="match status" value="1"/>
</dbReference>
<keyword evidence="15" id="KW-0460">Magnesium</keyword>
<evidence type="ECO:0000256" key="5">
    <source>
        <dbReference type="ARBA" id="ARBA00022490"/>
    </source>
</evidence>
<evidence type="ECO:0000256" key="10">
    <source>
        <dbReference type="ARBA" id="ARBA00022984"/>
    </source>
</evidence>
<comment type="pathway">
    <text evidence="13">Cell wall biogenesis; peptidoglycan biosynthesis.</text>
</comment>
<evidence type="ECO:0000256" key="12">
    <source>
        <dbReference type="ARBA" id="ARBA00047614"/>
    </source>
</evidence>
<evidence type="ECO:0000256" key="14">
    <source>
        <dbReference type="PIRSR" id="PIRSR039102-1"/>
    </source>
</evidence>
<dbReference type="GO" id="GO:0005737">
    <property type="term" value="C:cytoplasm"/>
    <property type="evidence" value="ECO:0007669"/>
    <property type="project" value="UniProtKB-SubCell"/>
</dbReference>
<dbReference type="InterPro" id="IPR005905">
    <property type="entry name" value="D_ala_D_ala"/>
</dbReference>
<evidence type="ECO:0000256" key="15">
    <source>
        <dbReference type="PIRSR" id="PIRSR039102-3"/>
    </source>
</evidence>
<evidence type="ECO:0000256" key="9">
    <source>
        <dbReference type="ARBA" id="ARBA00022960"/>
    </source>
</evidence>
<feature type="binding site" evidence="15">
    <location>
        <position position="252"/>
    </location>
    <ligand>
        <name>Mg(2+)</name>
        <dbReference type="ChEBI" id="CHEBI:18420"/>
        <label>1</label>
    </ligand>
</feature>
<dbReference type="EMBL" id="QNRR01000008">
    <property type="protein sequence ID" value="RBP40428.1"/>
    <property type="molecule type" value="Genomic_DNA"/>
</dbReference>
<evidence type="ECO:0000256" key="13">
    <source>
        <dbReference type="HAMAP-Rule" id="MF_00047"/>
    </source>
</evidence>
<keyword evidence="10 13" id="KW-0573">Peptidoglycan synthesis</keyword>
<evidence type="ECO:0000256" key="11">
    <source>
        <dbReference type="ARBA" id="ARBA00023316"/>
    </source>
</evidence>
<dbReference type="Gene3D" id="3.30.1490.20">
    <property type="entry name" value="ATP-grasp fold, A domain"/>
    <property type="match status" value="1"/>
</dbReference>
<keyword evidence="9 13" id="KW-0133">Cell shape</keyword>
<keyword evidence="11 13" id="KW-0961">Cell wall biogenesis/degradation</keyword>
<accession>A0A366HG36</accession>
<dbReference type="Gene3D" id="3.40.50.20">
    <property type="match status" value="1"/>
</dbReference>
<evidence type="ECO:0000256" key="16">
    <source>
        <dbReference type="PROSITE-ProRule" id="PRU00409"/>
    </source>
</evidence>
<comment type="caution">
    <text evidence="18">The sequence shown here is derived from an EMBL/GenBank/DDBJ whole genome shotgun (WGS) entry which is preliminary data.</text>
</comment>
<comment type="similarity">
    <text evidence="3 13">Belongs to the D-alanine--D-alanine ligase family.</text>
</comment>
<dbReference type="InterPro" id="IPR011761">
    <property type="entry name" value="ATP-grasp"/>
</dbReference>
<evidence type="ECO:0000256" key="7">
    <source>
        <dbReference type="ARBA" id="ARBA00022741"/>
    </source>
</evidence>
<organism evidence="18 19">
    <name type="scientific">Roseimicrobium gellanilyticum</name>
    <dbReference type="NCBI Taxonomy" id="748857"/>
    <lineage>
        <taxon>Bacteria</taxon>
        <taxon>Pseudomonadati</taxon>
        <taxon>Verrucomicrobiota</taxon>
        <taxon>Verrucomicrobiia</taxon>
        <taxon>Verrucomicrobiales</taxon>
        <taxon>Verrucomicrobiaceae</taxon>
        <taxon>Roseimicrobium</taxon>
    </lineage>
</organism>
<dbReference type="OrthoDB" id="9813261at2"/>
<dbReference type="UniPathway" id="UPA00219"/>
<comment type="catalytic activity">
    <reaction evidence="12 13">
        <text>2 D-alanine + ATP = D-alanyl-D-alanine + ADP + phosphate + H(+)</text>
        <dbReference type="Rhea" id="RHEA:11224"/>
        <dbReference type="ChEBI" id="CHEBI:15378"/>
        <dbReference type="ChEBI" id="CHEBI:30616"/>
        <dbReference type="ChEBI" id="CHEBI:43474"/>
        <dbReference type="ChEBI" id="CHEBI:57416"/>
        <dbReference type="ChEBI" id="CHEBI:57822"/>
        <dbReference type="ChEBI" id="CHEBI:456216"/>
        <dbReference type="EC" id="6.3.2.4"/>
    </reaction>
</comment>
<dbReference type="PANTHER" id="PTHR23132:SF23">
    <property type="entry name" value="D-ALANINE--D-ALANINE LIGASE B"/>
    <property type="match status" value="1"/>
</dbReference>
<keyword evidence="5 13" id="KW-0963">Cytoplasm</keyword>
<feature type="binding site" evidence="15">
    <location>
        <position position="267"/>
    </location>
    <ligand>
        <name>Mg(2+)</name>
        <dbReference type="ChEBI" id="CHEBI:18420"/>
        <label>2</label>
    </ligand>
</feature>
<feature type="active site" evidence="14">
    <location>
        <position position="141"/>
    </location>
</feature>
<protein>
    <recommendedName>
        <fullName evidence="4 13">D-alanine--D-alanine ligase</fullName>
        <ecNumber evidence="4 13">6.3.2.4</ecNumber>
    </recommendedName>
    <alternativeName>
        <fullName evidence="13">D-Ala-D-Ala ligase</fullName>
    </alternativeName>
    <alternativeName>
        <fullName evidence="13">D-alanylalanine synthetase</fullName>
    </alternativeName>
</protein>
<dbReference type="InterPro" id="IPR013815">
    <property type="entry name" value="ATP_grasp_subdomain_1"/>
</dbReference>
<sequence length="307" mass="33125">MTLKNHKIAVLKGGPGSERAVSLKSAESVTEALKSLGADVLEVDVLTTELQVPKDVLIAVNMIHGTFGEDGGIQEALEKLGVPYTGAGVETSRVAFDKVLSKRKFLEAGVPTPRSQVLRLDGVDELELALPVVVKPPCEGSSVGVHIVRSKDELAAALEDAKKYGDETLVEEYIEGRELTVGVIGDQVLPVIHIEPVSGFYDINNKYPWMSGTGKTLYHCPADLDARVTARVQQAALEAMRALGVEVYGRVDVMLRKDGEPFVLEINTIPGMTVSSLLPKAARVAGMEFPQLMERIIELSLKARGKD</sequence>
<dbReference type="GO" id="GO:0046872">
    <property type="term" value="F:metal ion binding"/>
    <property type="evidence" value="ECO:0007669"/>
    <property type="project" value="UniProtKB-KW"/>
</dbReference>
<evidence type="ECO:0000256" key="3">
    <source>
        <dbReference type="ARBA" id="ARBA00010871"/>
    </source>
</evidence>
<dbReference type="NCBIfam" id="TIGR01205">
    <property type="entry name" value="D_ala_D_alaTIGR"/>
    <property type="match status" value="1"/>
</dbReference>
<keyword evidence="19" id="KW-1185">Reference proteome</keyword>
<dbReference type="GO" id="GO:0009252">
    <property type="term" value="P:peptidoglycan biosynthetic process"/>
    <property type="evidence" value="ECO:0007669"/>
    <property type="project" value="UniProtKB-UniRule"/>
</dbReference>
<dbReference type="SUPFAM" id="SSF56059">
    <property type="entry name" value="Glutathione synthetase ATP-binding domain-like"/>
    <property type="match status" value="1"/>
</dbReference>
<evidence type="ECO:0000256" key="1">
    <source>
        <dbReference type="ARBA" id="ARBA00001936"/>
    </source>
</evidence>
<dbReference type="InterPro" id="IPR000291">
    <property type="entry name" value="D-Ala_lig_Van_CS"/>
</dbReference>
<dbReference type="PANTHER" id="PTHR23132">
    <property type="entry name" value="D-ALANINE--D-ALANINE LIGASE"/>
    <property type="match status" value="1"/>
</dbReference>
<dbReference type="SUPFAM" id="SSF52440">
    <property type="entry name" value="PreATP-grasp domain"/>
    <property type="match status" value="1"/>
</dbReference>
<feature type="active site" evidence="14">
    <location>
        <position position="18"/>
    </location>
</feature>
<reference evidence="18 19" key="1">
    <citation type="submission" date="2018-06" db="EMBL/GenBank/DDBJ databases">
        <title>Genomic Encyclopedia of Type Strains, Phase IV (KMG-IV): sequencing the most valuable type-strain genomes for metagenomic binning, comparative biology and taxonomic classification.</title>
        <authorList>
            <person name="Goeker M."/>
        </authorList>
    </citation>
    <scope>NUCLEOTIDE SEQUENCE [LARGE SCALE GENOMIC DNA]</scope>
    <source>
        <strain evidence="18 19">DSM 25532</strain>
    </source>
</reference>
<evidence type="ECO:0000313" key="19">
    <source>
        <dbReference type="Proteomes" id="UP000253426"/>
    </source>
</evidence>
<dbReference type="InterPro" id="IPR011095">
    <property type="entry name" value="Dala_Dala_lig_C"/>
</dbReference>
<dbReference type="GO" id="GO:0008716">
    <property type="term" value="F:D-alanine-D-alanine ligase activity"/>
    <property type="evidence" value="ECO:0007669"/>
    <property type="project" value="UniProtKB-UniRule"/>
</dbReference>
<comment type="cofactor">
    <cofactor evidence="1">
        <name>Mn(2+)</name>
        <dbReference type="ChEBI" id="CHEBI:29035"/>
    </cofactor>
</comment>
<dbReference type="GO" id="GO:0008360">
    <property type="term" value="P:regulation of cell shape"/>
    <property type="evidence" value="ECO:0007669"/>
    <property type="project" value="UniProtKB-KW"/>
</dbReference>
<gene>
    <name evidence="13" type="primary">ddl</name>
    <name evidence="18" type="ORF">DES53_108135</name>
</gene>
<dbReference type="Proteomes" id="UP000253426">
    <property type="component" value="Unassembled WGS sequence"/>
</dbReference>
<dbReference type="PROSITE" id="PS00844">
    <property type="entry name" value="DALA_DALA_LIGASE_2"/>
    <property type="match status" value="1"/>
</dbReference>
<evidence type="ECO:0000259" key="17">
    <source>
        <dbReference type="PROSITE" id="PS50975"/>
    </source>
</evidence>
<feature type="binding site" evidence="15">
    <location>
        <position position="265"/>
    </location>
    <ligand>
        <name>Mg(2+)</name>
        <dbReference type="ChEBI" id="CHEBI:18420"/>
        <label>1</label>
    </ligand>
</feature>
<dbReference type="PROSITE" id="PS50975">
    <property type="entry name" value="ATP_GRASP"/>
    <property type="match status" value="1"/>
</dbReference>
<feature type="binding site" evidence="15">
    <location>
        <position position="265"/>
    </location>
    <ligand>
        <name>Mg(2+)</name>
        <dbReference type="ChEBI" id="CHEBI:18420"/>
        <label>2</label>
    </ligand>
</feature>
<evidence type="ECO:0000256" key="4">
    <source>
        <dbReference type="ARBA" id="ARBA00012216"/>
    </source>
</evidence>
<evidence type="ECO:0000256" key="8">
    <source>
        <dbReference type="ARBA" id="ARBA00022840"/>
    </source>
</evidence>
<dbReference type="NCBIfam" id="NF002378">
    <property type="entry name" value="PRK01372.1"/>
    <property type="match status" value="1"/>
</dbReference>
<keyword evidence="15" id="KW-0479">Metal-binding</keyword>
<evidence type="ECO:0000313" key="18">
    <source>
        <dbReference type="EMBL" id="RBP40428.1"/>
    </source>
</evidence>
<dbReference type="AlphaFoldDB" id="A0A366HG36"/>
<evidence type="ECO:0000256" key="6">
    <source>
        <dbReference type="ARBA" id="ARBA00022598"/>
    </source>
</evidence>
<name>A0A366HG36_9BACT</name>
<dbReference type="PIRSF" id="PIRSF039102">
    <property type="entry name" value="Ddl/VanB"/>
    <property type="match status" value="1"/>
</dbReference>
<keyword evidence="6 13" id="KW-0436">Ligase</keyword>
<keyword evidence="15" id="KW-0464">Manganese</keyword>
<dbReference type="RefSeq" id="WP_113960298.1">
    <property type="nucleotide sequence ID" value="NZ_QNRR01000008.1"/>
</dbReference>
<dbReference type="EC" id="6.3.2.4" evidence="4 13"/>
<comment type="function">
    <text evidence="13">Cell wall formation.</text>
</comment>
<evidence type="ECO:0000256" key="2">
    <source>
        <dbReference type="ARBA" id="ARBA00004496"/>
    </source>
</evidence>
<keyword evidence="7 16" id="KW-0547">Nucleotide-binding</keyword>
<comment type="cofactor">
    <cofactor evidence="15">
        <name>Mg(2+)</name>
        <dbReference type="ChEBI" id="CHEBI:18420"/>
    </cofactor>
    <cofactor evidence="15">
        <name>Mn(2+)</name>
        <dbReference type="ChEBI" id="CHEBI:29035"/>
    </cofactor>
    <text evidence="15">Binds 2 magnesium or manganese ions per subunit.</text>
</comment>
<feature type="domain" description="ATP-grasp" evidence="17">
    <location>
        <begin position="102"/>
        <end position="298"/>
    </location>
</feature>
<dbReference type="GO" id="GO:0005524">
    <property type="term" value="F:ATP binding"/>
    <property type="evidence" value="ECO:0007669"/>
    <property type="project" value="UniProtKB-UniRule"/>
</dbReference>
<proteinExistence type="inferred from homology"/>
<dbReference type="Gene3D" id="3.30.470.20">
    <property type="entry name" value="ATP-grasp fold, B domain"/>
    <property type="match status" value="1"/>
</dbReference>
<dbReference type="GO" id="GO:0071555">
    <property type="term" value="P:cell wall organization"/>
    <property type="evidence" value="ECO:0007669"/>
    <property type="project" value="UniProtKB-KW"/>
</dbReference>
<keyword evidence="8 16" id="KW-0067">ATP-binding</keyword>
<comment type="subcellular location">
    <subcellularLocation>
        <location evidence="2 13">Cytoplasm</location>
    </subcellularLocation>
</comment>
<dbReference type="Pfam" id="PF07478">
    <property type="entry name" value="Dala_Dala_lig_C"/>
    <property type="match status" value="1"/>
</dbReference>
<dbReference type="SMART" id="SM01209">
    <property type="entry name" value="GARS_A"/>
    <property type="match status" value="1"/>
</dbReference>
<feature type="active site" evidence="14">
    <location>
        <position position="276"/>
    </location>
</feature>